<evidence type="ECO:0000313" key="11">
    <source>
        <dbReference type="EMBL" id="BEI88131.1"/>
    </source>
</evidence>
<comment type="subunit">
    <text evidence="8">Homohexamer. Binds to nucleic acids. Binds single-stranded DNA and RNA with higher affinity than double-stranded DNA.</text>
</comment>
<dbReference type="GO" id="GO:0006508">
    <property type="term" value="P:proteolysis"/>
    <property type="evidence" value="ECO:0007669"/>
    <property type="project" value="UniProtKB-KW"/>
</dbReference>
<dbReference type="GO" id="GO:0009636">
    <property type="term" value="P:response to toxic substance"/>
    <property type="evidence" value="ECO:0007669"/>
    <property type="project" value="TreeGrafter"/>
</dbReference>
<evidence type="ECO:0000256" key="4">
    <source>
        <dbReference type="ARBA" id="ARBA00022670"/>
    </source>
</evidence>
<comment type="function">
    <text evidence="9">Has aminopeptidase activity, shortening substrate peptides sequentially by 1 amino acid. Has bleomycin hydrolase activity, which can protect the cell from the toxic effects of bleomycin. Has homocysteine-thiolactonase activity, protecting the cell against homocysteine toxicity.</text>
</comment>
<dbReference type="EC" id="3.4.22.40" evidence="2 9"/>
<dbReference type="GeneID" id="85492002"/>
<feature type="active site" evidence="10">
    <location>
        <position position="421"/>
    </location>
</feature>
<dbReference type="CDD" id="cd00585">
    <property type="entry name" value="Peptidase_C1B"/>
    <property type="match status" value="1"/>
</dbReference>
<sequence length="501" mass="56030">MGSASSKPTHTTMTRDLDEKAAYLDNLNASKRDAKLPDLPEAMDASLSLGTVAGWDKDLENDPTFKLARLVLGSSDPIVSLKNRAAEASDGKIFNVNLKGVNDKGDYPGPVTNQASSGRCWLFATTNVLRYNVIETAKLGAFQLSQNYLFFHDKMEKANYYLENMIELVDEPLEGRLVSFLNSAPVGDGGQWDMAYNLVAKYGVVPQTLYPDGFSATSSSRMGWLLTAKLREYAFAIRAAARPKDGEAASLETLRAMKAKYMREVYRTLCTTLGTPPHPDEKFTWEYYDADKNYHSWSGTPKEFYAKFCIRKNMDPKDSFSLINDPRNEYERHYTVKRLGNVLEAGRVKYVNAPIEVLEDAVIAGIKANTPLFYGCDVGKFSNGTKGIMDTAIYDIPTAYGFEYGMDKAQRLVSGESAATHAMVITAVHVGKDGRPVRYKVENSWSDTSGEKGWWMMSADWFRQYVYQVVVPRSIVDKKWAAVLEQEPVEFEPWDPMGALA</sequence>
<dbReference type="GO" id="GO:0070005">
    <property type="term" value="F:cysteine-type aminopeptidase activity"/>
    <property type="evidence" value="ECO:0007669"/>
    <property type="project" value="InterPro"/>
</dbReference>
<dbReference type="RefSeq" id="XP_060453397.1">
    <property type="nucleotide sequence ID" value="XM_060604152.1"/>
</dbReference>
<comment type="catalytic activity">
    <reaction evidence="1 9">
        <text>Inactivates bleomycin B2 (a cytotoxic glycometallopeptide) by hydrolysis of a carboxyamide bond of beta-aminoalanine, but also shows general aminopeptidase activity. The specificity varies somewhat with source, but amino acid arylamides of Met, Leu and Ala are preferred.</text>
        <dbReference type="EC" id="3.4.22.40"/>
    </reaction>
</comment>
<proteinExistence type="inferred from homology"/>
<evidence type="ECO:0000256" key="6">
    <source>
        <dbReference type="ARBA" id="ARBA00022807"/>
    </source>
</evidence>
<evidence type="ECO:0000256" key="7">
    <source>
        <dbReference type="ARBA" id="ARBA00025347"/>
    </source>
</evidence>
<dbReference type="PANTHER" id="PTHR10363:SF2">
    <property type="entry name" value="BLEOMYCIN HYDROLASE"/>
    <property type="match status" value="1"/>
</dbReference>
<dbReference type="Pfam" id="PF03051">
    <property type="entry name" value="Peptidase_C1_2"/>
    <property type="match status" value="1"/>
</dbReference>
<organism evidence="11 12">
    <name type="scientific">Cutaneotrichosporon cavernicola</name>
    <dbReference type="NCBI Taxonomy" id="279322"/>
    <lineage>
        <taxon>Eukaryota</taxon>
        <taxon>Fungi</taxon>
        <taxon>Dikarya</taxon>
        <taxon>Basidiomycota</taxon>
        <taxon>Agaricomycotina</taxon>
        <taxon>Tremellomycetes</taxon>
        <taxon>Trichosporonales</taxon>
        <taxon>Trichosporonaceae</taxon>
        <taxon>Cutaneotrichosporon</taxon>
    </lineage>
</organism>
<name>A0AA48KZ09_9TREE</name>
<keyword evidence="9" id="KW-0963">Cytoplasm</keyword>
<dbReference type="AlphaFoldDB" id="A0AA48KZ09"/>
<dbReference type="InterPro" id="IPR038765">
    <property type="entry name" value="Papain-like_cys_pep_sf"/>
</dbReference>
<keyword evidence="9" id="KW-0496">Mitochondrion</keyword>
<evidence type="ECO:0000256" key="1">
    <source>
        <dbReference type="ARBA" id="ARBA00000423"/>
    </source>
</evidence>
<evidence type="ECO:0000256" key="9">
    <source>
        <dbReference type="PIRNR" id="PIRNR005700"/>
    </source>
</evidence>
<dbReference type="InterPro" id="IPR000169">
    <property type="entry name" value="Pept_cys_AS"/>
</dbReference>
<evidence type="ECO:0000256" key="3">
    <source>
        <dbReference type="ARBA" id="ARBA00016900"/>
    </source>
</evidence>
<dbReference type="SUPFAM" id="SSF54001">
    <property type="entry name" value="Cysteine proteinases"/>
    <property type="match status" value="1"/>
</dbReference>
<evidence type="ECO:0000256" key="2">
    <source>
        <dbReference type="ARBA" id="ARBA00012465"/>
    </source>
</evidence>
<dbReference type="EMBL" id="AP028212">
    <property type="protein sequence ID" value="BEI88131.1"/>
    <property type="molecule type" value="Genomic_DNA"/>
</dbReference>
<comment type="function">
    <text evidence="7">The normal physiological role of the enzyme is unknown, but it is not essential for the viability of yeast cells. Has aminopeptidase activity, shortening substrate peptides sequentially by 1 amino acid. Has bleomycin hydrolase activity, which can protect the cell from the toxic effects of bleomycin. Has homocysteine-thiolactonase activity, protecting the cell against homocysteine toxicity. Acts as a repressor in the GAL4 regulatory system, but this does not require either the peptidase or nucleic acid-binding activities.</text>
</comment>
<evidence type="ECO:0000256" key="8">
    <source>
        <dbReference type="ARBA" id="ARBA00026080"/>
    </source>
</evidence>
<protein>
    <recommendedName>
        <fullName evidence="3 9">Cysteine proteinase 1, mitochondrial</fullName>
        <ecNumber evidence="2 9">3.4.22.40</ecNumber>
    </recommendedName>
</protein>
<keyword evidence="6 9" id="KW-0788">Thiol protease</keyword>
<evidence type="ECO:0000313" key="12">
    <source>
        <dbReference type="Proteomes" id="UP001233271"/>
    </source>
</evidence>
<reference evidence="11" key="1">
    <citation type="journal article" date="2023" name="BMC Genomics">
        <title>Chromosome-level genome assemblies of Cutaneotrichosporon spp. (Trichosporonales, Basidiomycota) reveal imbalanced evolution between nucleotide sequences and chromosome synteny.</title>
        <authorList>
            <person name="Kobayashi Y."/>
            <person name="Kayamori A."/>
            <person name="Aoki K."/>
            <person name="Shiwa Y."/>
            <person name="Matsutani M."/>
            <person name="Fujita N."/>
            <person name="Sugita T."/>
            <person name="Iwasaki W."/>
            <person name="Tanaka N."/>
            <person name="Takashima M."/>
        </authorList>
    </citation>
    <scope>NUCLEOTIDE SEQUENCE</scope>
    <source>
        <strain evidence="11">HIS019</strain>
    </source>
</reference>
<dbReference type="KEGG" id="ccac:CcaHIS019_0108490"/>
<dbReference type="GO" id="GO:0005739">
    <property type="term" value="C:mitochondrion"/>
    <property type="evidence" value="ECO:0007669"/>
    <property type="project" value="UniProtKB-SubCell"/>
</dbReference>
<dbReference type="PANTHER" id="PTHR10363">
    <property type="entry name" value="BLEOMYCIN HYDROLASE"/>
    <property type="match status" value="1"/>
</dbReference>
<comment type="similarity">
    <text evidence="9">Belongs to the peptidase C1 family.</text>
</comment>
<feature type="active site" evidence="10">
    <location>
        <position position="443"/>
    </location>
</feature>
<dbReference type="PROSITE" id="PS00139">
    <property type="entry name" value="THIOL_PROTEASE_CYS"/>
    <property type="match status" value="1"/>
</dbReference>
<dbReference type="PIRSF" id="PIRSF005700">
    <property type="entry name" value="PepC"/>
    <property type="match status" value="1"/>
</dbReference>
<evidence type="ECO:0000256" key="5">
    <source>
        <dbReference type="ARBA" id="ARBA00022801"/>
    </source>
</evidence>
<dbReference type="Gene3D" id="3.90.70.10">
    <property type="entry name" value="Cysteine proteinases"/>
    <property type="match status" value="1"/>
</dbReference>
<comment type="subcellular location">
    <subcellularLocation>
        <location evidence="9">Mitochondrion</location>
    </subcellularLocation>
    <subcellularLocation>
        <location evidence="9">Cytoplasm</location>
    </subcellularLocation>
</comment>
<keyword evidence="12" id="KW-1185">Reference proteome</keyword>
<keyword evidence="5 9" id="KW-0378">Hydrolase</keyword>
<keyword evidence="4 9" id="KW-0645">Protease</keyword>
<feature type="active site" evidence="10">
    <location>
        <position position="120"/>
    </location>
</feature>
<evidence type="ECO:0000256" key="10">
    <source>
        <dbReference type="PIRSR" id="PIRSR005700-1"/>
    </source>
</evidence>
<dbReference type="GO" id="GO:0043418">
    <property type="term" value="P:homocysteine catabolic process"/>
    <property type="evidence" value="ECO:0007669"/>
    <property type="project" value="TreeGrafter"/>
</dbReference>
<dbReference type="InterPro" id="IPR004134">
    <property type="entry name" value="Peptidase_C1B"/>
</dbReference>
<dbReference type="GO" id="GO:0004197">
    <property type="term" value="F:cysteine-type endopeptidase activity"/>
    <property type="evidence" value="ECO:0007669"/>
    <property type="project" value="UniProtKB-EC"/>
</dbReference>
<dbReference type="Proteomes" id="UP001233271">
    <property type="component" value="Chromosome 1"/>
</dbReference>
<gene>
    <name evidence="11" type="primary">LAP3</name>
    <name evidence="11" type="ORF">CcaverHIS019_0108490</name>
</gene>
<accession>A0AA48KZ09</accession>